<evidence type="ECO:0000256" key="3">
    <source>
        <dbReference type="ARBA" id="ARBA00022691"/>
    </source>
</evidence>
<evidence type="ECO:0000256" key="5">
    <source>
        <dbReference type="ARBA" id="ARBA00047422"/>
    </source>
</evidence>
<dbReference type="EMBL" id="CDMK01000003">
    <property type="protein sequence ID" value="CRI35239.1"/>
    <property type="molecule type" value="Genomic_DNA"/>
</dbReference>
<dbReference type="SUPFAM" id="SSF53335">
    <property type="entry name" value="S-adenosyl-L-methionine-dependent methyltransferases"/>
    <property type="match status" value="1"/>
</dbReference>
<comment type="catalytic activity">
    <reaction evidence="5 8">
        <text>a 2'-deoxycytidine in DNA + S-adenosyl-L-methionine = a 5-methyl-2'-deoxycytidine in DNA + S-adenosyl-L-homocysteine + H(+)</text>
        <dbReference type="Rhea" id="RHEA:13681"/>
        <dbReference type="Rhea" id="RHEA-COMP:11369"/>
        <dbReference type="Rhea" id="RHEA-COMP:11370"/>
        <dbReference type="ChEBI" id="CHEBI:15378"/>
        <dbReference type="ChEBI" id="CHEBI:57856"/>
        <dbReference type="ChEBI" id="CHEBI:59789"/>
        <dbReference type="ChEBI" id="CHEBI:85452"/>
        <dbReference type="ChEBI" id="CHEBI:85454"/>
        <dbReference type="EC" id="2.1.1.37"/>
    </reaction>
</comment>
<dbReference type="PROSITE" id="PS51679">
    <property type="entry name" value="SAM_MT_C5"/>
    <property type="match status" value="1"/>
</dbReference>
<feature type="active site" evidence="6">
    <location>
        <position position="46"/>
    </location>
</feature>
<dbReference type="EC" id="2.1.1.37" evidence="8"/>
<dbReference type="PROSITE" id="PS00094">
    <property type="entry name" value="C5_MTASE_1"/>
    <property type="match status" value="1"/>
</dbReference>
<keyword evidence="10" id="KW-1185">Reference proteome</keyword>
<dbReference type="Proteomes" id="UP000046090">
    <property type="component" value="Unassembled WGS sequence"/>
</dbReference>
<keyword evidence="3 6" id="KW-0949">S-adenosyl-L-methionine</keyword>
<evidence type="ECO:0000256" key="1">
    <source>
        <dbReference type="ARBA" id="ARBA00022603"/>
    </source>
</evidence>
<dbReference type="InterPro" id="IPR029063">
    <property type="entry name" value="SAM-dependent_MTases_sf"/>
</dbReference>
<sequence>MFSSEIDPHARETYHANFKDTPAGDIREIKASDIPPFDILCAGFPCQAFSIIGTQGGLNDPRGALFFEIVRILAHHKPKAFLLENVKQLATHKQGETLQVLLKHLENLGYSMRYRVLNALDFGLPQKRERLIFVGFLDAHLAKTFSFDFAKIPYDLAQVLEPNPPQSSLASVYIRKKRLQSVQNKRLFSPSIWHENKSGNVSILNHACALRANASHNYQLVDGVRHFTPRELLNLMGFPKGFKIVVSPRHLRTQCGNSVCVPVIAAVARHLVELLKNAQCA</sequence>
<evidence type="ECO:0000256" key="6">
    <source>
        <dbReference type="PROSITE-ProRule" id="PRU01016"/>
    </source>
</evidence>
<keyword evidence="4" id="KW-0680">Restriction system</keyword>
<proteinExistence type="inferred from homology"/>
<accession>A0A0K2YC10</accession>
<evidence type="ECO:0000256" key="7">
    <source>
        <dbReference type="RuleBase" id="RU000416"/>
    </source>
</evidence>
<dbReference type="InterPro" id="IPR050750">
    <property type="entry name" value="C5-MTase"/>
</dbReference>
<dbReference type="PRINTS" id="PR00105">
    <property type="entry name" value="C5METTRFRASE"/>
</dbReference>
<organism evidence="9 10">
    <name type="scientific">Helicobacter heilmannii</name>
    <dbReference type="NCBI Taxonomy" id="35817"/>
    <lineage>
        <taxon>Bacteria</taxon>
        <taxon>Pseudomonadati</taxon>
        <taxon>Campylobacterota</taxon>
        <taxon>Epsilonproteobacteria</taxon>
        <taxon>Campylobacterales</taxon>
        <taxon>Helicobacteraceae</taxon>
        <taxon>Helicobacter</taxon>
    </lineage>
</organism>
<dbReference type="Gene3D" id="3.90.120.10">
    <property type="entry name" value="DNA Methylase, subunit A, domain 2"/>
    <property type="match status" value="1"/>
</dbReference>
<dbReference type="AlphaFoldDB" id="A0A0K2YC10"/>
<dbReference type="CDD" id="cd00315">
    <property type="entry name" value="Cyt_C5_DNA_methylase"/>
    <property type="match status" value="1"/>
</dbReference>
<dbReference type="NCBIfam" id="TIGR00675">
    <property type="entry name" value="dcm"/>
    <property type="match status" value="1"/>
</dbReference>
<dbReference type="GO" id="GO:0009307">
    <property type="term" value="P:DNA restriction-modification system"/>
    <property type="evidence" value="ECO:0007669"/>
    <property type="project" value="UniProtKB-KW"/>
</dbReference>
<keyword evidence="1 6" id="KW-0489">Methyltransferase</keyword>
<dbReference type="Pfam" id="PF00145">
    <property type="entry name" value="DNA_methylase"/>
    <property type="match status" value="1"/>
</dbReference>
<dbReference type="Gene3D" id="3.40.50.150">
    <property type="entry name" value="Vaccinia Virus protein VP39"/>
    <property type="match status" value="1"/>
</dbReference>
<evidence type="ECO:0000256" key="4">
    <source>
        <dbReference type="ARBA" id="ARBA00022747"/>
    </source>
</evidence>
<reference evidence="10" key="1">
    <citation type="submission" date="2014-12" db="EMBL/GenBank/DDBJ databases">
        <authorList>
            <person name="Smet A."/>
        </authorList>
    </citation>
    <scope>NUCLEOTIDE SEQUENCE [LARGE SCALE GENOMIC DNA]</scope>
</reference>
<keyword evidence="2 6" id="KW-0808">Transferase</keyword>
<dbReference type="GO" id="GO:0032259">
    <property type="term" value="P:methylation"/>
    <property type="evidence" value="ECO:0007669"/>
    <property type="project" value="UniProtKB-KW"/>
</dbReference>
<comment type="similarity">
    <text evidence="6 7">Belongs to the class I-like SAM-binding methyltransferase superfamily. C5-methyltransferase family.</text>
</comment>
<dbReference type="STRING" id="1216962.BN341_16680"/>
<dbReference type="InterPro" id="IPR001525">
    <property type="entry name" value="C5_MeTfrase"/>
</dbReference>
<protein>
    <recommendedName>
        <fullName evidence="8">Cytosine-specific methyltransferase</fullName>
        <ecNumber evidence="8">2.1.1.37</ecNumber>
    </recommendedName>
</protein>
<dbReference type="InterPro" id="IPR018117">
    <property type="entry name" value="C5_DNA_meth_AS"/>
</dbReference>
<dbReference type="PROSITE" id="PS00095">
    <property type="entry name" value="C5_MTASE_2"/>
    <property type="match status" value="1"/>
</dbReference>
<name>A0A0K2YC10_HELHE</name>
<dbReference type="InterPro" id="IPR031303">
    <property type="entry name" value="C5_meth_CS"/>
</dbReference>
<dbReference type="PANTHER" id="PTHR46098:SF1">
    <property type="entry name" value="TRNA (CYTOSINE(38)-C(5))-METHYLTRANSFERASE"/>
    <property type="match status" value="1"/>
</dbReference>
<dbReference type="PANTHER" id="PTHR46098">
    <property type="entry name" value="TRNA (CYTOSINE(38)-C(5))-METHYLTRANSFERASE"/>
    <property type="match status" value="1"/>
</dbReference>
<dbReference type="GO" id="GO:0003886">
    <property type="term" value="F:DNA (cytosine-5-)-methyltransferase activity"/>
    <property type="evidence" value="ECO:0007669"/>
    <property type="project" value="UniProtKB-EC"/>
</dbReference>
<gene>
    <name evidence="9" type="ORF">HHE01_02370</name>
</gene>
<evidence type="ECO:0000313" key="10">
    <source>
        <dbReference type="Proteomes" id="UP000046090"/>
    </source>
</evidence>
<evidence type="ECO:0000256" key="2">
    <source>
        <dbReference type="ARBA" id="ARBA00022679"/>
    </source>
</evidence>
<evidence type="ECO:0000313" key="9">
    <source>
        <dbReference type="EMBL" id="CRI35239.1"/>
    </source>
</evidence>
<evidence type="ECO:0000256" key="8">
    <source>
        <dbReference type="RuleBase" id="RU000417"/>
    </source>
</evidence>